<feature type="signal peptide" evidence="1">
    <location>
        <begin position="1"/>
        <end position="18"/>
    </location>
</feature>
<keyword evidence="3" id="KW-1185">Reference proteome</keyword>
<dbReference type="AlphaFoldDB" id="A0ABD3PDX9"/>
<comment type="caution">
    <text evidence="2">The sequence shown here is derived from an EMBL/GenBank/DDBJ whole genome shotgun (WGS) entry which is preliminary data.</text>
</comment>
<dbReference type="EMBL" id="JALLPJ020000671">
    <property type="protein sequence ID" value="KAL3785939.1"/>
    <property type="molecule type" value="Genomic_DNA"/>
</dbReference>
<proteinExistence type="predicted"/>
<name>A0ABD3PDX9_9STRA</name>
<evidence type="ECO:0000313" key="3">
    <source>
        <dbReference type="Proteomes" id="UP001530400"/>
    </source>
</evidence>
<protein>
    <submittedName>
        <fullName evidence="2">Uncharacterized protein</fullName>
    </submittedName>
</protein>
<organism evidence="2 3">
    <name type="scientific">Cyclotella atomus</name>
    <dbReference type="NCBI Taxonomy" id="382360"/>
    <lineage>
        <taxon>Eukaryota</taxon>
        <taxon>Sar</taxon>
        <taxon>Stramenopiles</taxon>
        <taxon>Ochrophyta</taxon>
        <taxon>Bacillariophyta</taxon>
        <taxon>Coscinodiscophyceae</taxon>
        <taxon>Thalassiosirophycidae</taxon>
        <taxon>Stephanodiscales</taxon>
        <taxon>Stephanodiscaceae</taxon>
        <taxon>Cyclotella</taxon>
    </lineage>
</organism>
<dbReference type="Proteomes" id="UP001530400">
    <property type="component" value="Unassembled WGS sequence"/>
</dbReference>
<keyword evidence="1" id="KW-0732">Signal</keyword>
<reference evidence="2 3" key="1">
    <citation type="submission" date="2024-10" db="EMBL/GenBank/DDBJ databases">
        <title>Updated reference genomes for cyclostephanoid diatoms.</title>
        <authorList>
            <person name="Roberts W.R."/>
            <person name="Alverson A.J."/>
        </authorList>
    </citation>
    <scope>NUCLEOTIDE SEQUENCE [LARGE SCALE GENOMIC DNA]</scope>
    <source>
        <strain evidence="2 3">AJA010-31</strain>
    </source>
</reference>
<sequence length="304" mass="33657">MLFSLLFYLQCFICITNGFLQTPLCTPSTSSTLHMGFFDDLLKDAFANDQNLPKDGVSGAIDEGTQDMFDVVSSQKTEVQKKWIESQLLPKQQQQQQNPVKFGYTLVTIFVFDRRYPSNDLYGSRTNVSLRDKRLGLGAKLPDEATGSVIVRLQSDGSLTVENSWFGDKDKDYDERTTTVQSICPSDSTSGQWLLSDDGRTLRIGLPIIGYKRTVTTKGTIQKIYWSTQEEASTQTSTTYSIPEGMVYGDINVGYGTGGVLAMMEEKGEVGMLPGGLLRVERRVGLASSKLVPCGRFNGKIIVE</sequence>
<accession>A0ABD3PDX9</accession>
<evidence type="ECO:0000256" key="1">
    <source>
        <dbReference type="SAM" id="SignalP"/>
    </source>
</evidence>
<gene>
    <name evidence="2" type="ORF">ACHAWO_001445</name>
</gene>
<feature type="chain" id="PRO_5044784434" evidence="1">
    <location>
        <begin position="19"/>
        <end position="304"/>
    </location>
</feature>
<evidence type="ECO:0000313" key="2">
    <source>
        <dbReference type="EMBL" id="KAL3785939.1"/>
    </source>
</evidence>